<dbReference type="OrthoDB" id="8222629at2"/>
<dbReference type="Pfam" id="PF13305">
    <property type="entry name" value="TetR_C_33"/>
    <property type="match status" value="1"/>
</dbReference>
<dbReference type="Gene3D" id="1.10.357.10">
    <property type="entry name" value="Tetracycline Repressor, domain 2"/>
    <property type="match status" value="1"/>
</dbReference>
<dbReference type="AlphaFoldDB" id="A0A1H7FCS5"/>
<evidence type="ECO:0000256" key="4">
    <source>
        <dbReference type="PROSITE-ProRule" id="PRU00335"/>
    </source>
</evidence>
<dbReference type="PANTHER" id="PTHR30055">
    <property type="entry name" value="HTH-TYPE TRANSCRIPTIONAL REGULATOR RUTR"/>
    <property type="match status" value="1"/>
</dbReference>
<accession>A0A1H7FCS5</accession>
<dbReference type="InterPro" id="IPR025996">
    <property type="entry name" value="MT1864/Rv1816-like_C"/>
</dbReference>
<dbReference type="Pfam" id="PF00440">
    <property type="entry name" value="TetR_N"/>
    <property type="match status" value="1"/>
</dbReference>
<proteinExistence type="predicted"/>
<dbReference type="PANTHER" id="PTHR30055:SF220">
    <property type="entry name" value="TETR-FAMILY REGULATORY PROTEIN"/>
    <property type="match status" value="1"/>
</dbReference>
<keyword evidence="2 4" id="KW-0238">DNA-binding</keyword>
<dbReference type="EMBL" id="FOAW01000001">
    <property type="protein sequence ID" value="SEK23554.1"/>
    <property type="molecule type" value="Genomic_DNA"/>
</dbReference>
<dbReference type="GO" id="GO:0000976">
    <property type="term" value="F:transcription cis-regulatory region binding"/>
    <property type="evidence" value="ECO:0007669"/>
    <property type="project" value="TreeGrafter"/>
</dbReference>
<gene>
    <name evidence="6" type="ORF">SAMN05444583_101130</name>
</gene>
<keyword evidence="1" id="KW-0805">Transcription regulation</keyword>
<organism evidence="6 7">
    <name type="scientific">Rhodococcus maanshanensis</name>
    <dbReference type="NCBI Taxonomy" id="183556"/>
    <lineage>
        <taxon>Bacteria</taxon>
        <taxon>Bacillati</taxon>
        <taxon>Actinomycetota</taxon>
        <taxon>Actinomycetes</taxon>
        <taxon>Mycobacteriales</taxon>
        <taxon>Nocardiaceae</taxon>
        <taxon>Rhodococcus</taxon>
    </lineage>
</organism>
<evidence type="ECO:0000313" key="7">
    <source>
        <dbReference type="Proteomes" id="UP000198677"/>
    </source>
</evidence>
<keyword evidence="7" id="KW-1185">Reference proteome</keyword>
<sequence>MISTRKKAQRTPSRRGAGESLRTDILAAAAEMLGETGDVDAVSLRGVARRVGVTPTSIYLHFADREELHLAVKQLRFEEFAAVLQAAAEAAGDDPGARLRAMGHAYVGYGLANPGHYRVLFVSDLRHQAGEKLADSHAHRAILLITEEVGRYLGLPADAKETVMLALHLWSATHGMVALRLAQARYPHAAAARDPWPDAHEQIDNLADLLLPKRGA</sequence>
<dbReference type="Proteomes" id="UP000198677">
    <property type="component" value="Unassembled WGS sequence"/>
</dbReference>
<evidence type="ECO:0000259" key="5">
    <source>
        <dbReference type="PROSITE" id="PS50977"/>
    </source>
</evidence>
<dbReference type="InterPro" id="IPR009057">
    <property type="entry name" value="Homeodomain-like_sf"/>
</dbReference>
<protein>
    <submittedName>
        <fullName evidence="6">DNA-binding transcriptional regulator, AcrR family</fullName>
    </submittedName>
</protein>
<dbReference type="SUPFAM" id="SSF46689">
    <property type="entry name" value="Homeodomain-like"/>
    <property type="match status" value="1"/>
</dbReference>
<feature type="domain" description="HTH tetR-type" evidence="5">
    <location>
        <begin position="19"/>
        <end position="80"/>
    </location>
</feature>
<dbReference type="SUPFAM" id="SSF48498">
    <property type="entry name" value="Tetracyclin repressor-like, C-terminal domain"/>
    <property type="match status" value="1"/>
</dbReference>
<evidence type="ECO:0000256" key="2">
    <source>
        <dbReference type="ARBA" id="ARBA00023125"/>
    </source>
</evidence>
<evidence type="ECO:0000256" key="3">
    <source>
        <dbReference type="ARBA" id="ARBA00023163"/>
    </source>
</evidence>
<dbReference type="InterPro" id="IPR050109">
    <property type="entry name" value="HTH-type_TetR-like_transc_reg"/>
</dbReference>
<dbReference type="RefSeq" id="WP_072750170.1">
    <property type="nucleotide sequence ID" value="NZ_FOAW01000001.1"/>
</dbReference>
<name>A0A1H7FCS5_9NOCA</name>
<dbReference type="InterPro" id="IPR001647">
    <property type="entry name" value="HTH_TetR"/>
</dbReference>
<dbReference type="GO" id="GO:0003700">
    <property type="term" value="F:DNA-binding transcription factor activity"/>
    <property type="evidence" value="ECO:0007669"/>
    <property type="project" value="TreeGrafter"/>
</dbReference>
<reference evidence="7" key="1">
    <citation type="submission" date="2016-10" db="EMBL/GenBank/DDBJ databases">
        <authorList>
            <person name="Varghese N."/>
            <person name="Submissions S."/>
        </authorList>
    </citation>
    <scope>NUCLEOTIDE SEQUENCE [LARGE SCALE GENOMIC DNA]</scope>
    <source>
        <strain evidence="7">DSM 44675</strain>
    </source>
</reference>
<evidence type="ECO:0000313" key="6">
    <source>
        <dbReference type="EMBL" id="SEK23554.1"/>
    </source>
</evidence>
<evidence type="ECO:0000256" key="1">
    <source>
        <dbReference type="ARBA" id="ARBA00023015"/>
    </source>
</evidence>
<keyword evidence="3" id="KW-0804">Transcription</keyword>
<dbReference type="PROSITE" id="PS50977">
    <property type="entry name" value="HTH_TETR_2"/>
    <property type="match status" value="1"/>
</dbReference>
<feature type="DNA-binding region" description="H-T-H motif" evidence="4">
    <location>
        <begin position="43"/>
        <end position="62"/>
    </location>
</feature>
<dbReference type="InterPro" id="IPR036271">
    <property type="entry name" value="Tet_transcr_reg_TetR-rel_C_sf"/>
</dbReference>